<dbReference type="GO" id="GO:0035861">
    <property type="term" value="C:site of double-strand break"/>
    <property type="evidence" value="ECO:0007669"/>
    <property type="project" value="TreeGrafter"/>
</dbReference>
<sequence>MSPNWVLVWQILLAISTICLAMVPKGFKHKARGKPLVLVDDDVLRTLVEVDSSRTLSSLAKKLGVCCKIVGNHLKNMEKAKKLNKLVSHELSDQKTQRRLEICNSLYLRDNRTPFLRRILINRGVHPAHTPKPSLHIQKIIVTVWHSVRCIVHYSFLRPGQIITAESYYHEVEEVHKKLVQIDLALINRDGQILIHDNPRPHVAQNNRIQLNSPYSPDLPPTDYHLFCNLEHHTRNKTFRNRTEVEMSFTDFVSSKDPDFFEKEINLLETRWQECVKANGHSQDSSFLASANYFSFKHFCQSRSLSTENKMLREEKMSLNEKIASLKSKPTSSYHNLPQTRRLTTAL</sequence>
<dbReference type="WBParaSite" id="Hba_10409">
    <property type="protein sequence ID" value="Hba_10409"/>
    <property type="gene ID" value="Hba_10409"/>
</dbReference>
<dbReference type="AlphaFoldDB" id="A0A1I7WYR8"/>
<dbReference type="Pfam" id="PF01359">
    <property type="entry name" value="Transposase_1"/>
    <property type="match status" value="1"/>
</dbReference>
<dbReference type="GO" id="GO:0000729">
    <property type="term" value="P:DNA double-strand break processing"/>
    <property type="evidence" value="ECO:0007669"/>
    <property type="project" value="TreeGrafter"/>
</dbReference>
<keyword evidence="2" id="KW-0812">Transmembrane</keyword>
<dbReference type="GO" id="GO:0006303">
    <property type="term" value="P:double-strand break repair via nonhomologous end joining"/>
    <property type="evidence" value="ECO:0007669"/>
    <property type="project" value="TreeGrafter"/>
</dbReference>
<dbReference type="GO" id="GO:0003690">
    <property type="term" value="F:double-stranded DNA binding"/>
    <property type="evidence" value="ECO:0007669"/>
    <property type="project" value="TreeGrafter"/>
</dbReference>
<dbReference type="InterPro" id="IPR001888">
    <property type="entry name" value="Transposase_1"/>
</dbReference>
<evidence type="ECO:0000313" key="3">
    <source>
        <dbReference type="Proteomes" id="UP000095283"/>
    </source>
</evidence>
<dbReference type="PANTHER" id="PTHR46060:SF2">
    <property type="entry name" value="HISTONE-LYSINE N-METHYLTRANSFERASE SETMAR"/>
    <property type="match status" value="1"/>
</dbReference>
<dbReference type="GO" id="GO:0005634">
    <property type="term" value="C:nucleus"/>
    <property type="evidence" value="ECO:0007669"/>
    <property type="project" value="TreeGrafter"/>
</dbReference>
<keyword evidence="3" id="KW-1185">Reference proteome</keyword>
<dbReference type="Gene3D" id="3.30.420.10">
    <property type="entry name" value="Ribonuclease H-like superfamily/Ribonuclease H"/>
    <property type="match status" value="1"/>
</dbReference>
<dbReference type="PANTHER" id="PTHR46060">
    <property type="entry name" value="MARINER MOS1 TRANSPOSASE-LIKE PROTEIN"/>
    <property type="match status" value="1"/>
</dbReference>
<dbReference type="GO" id="GO:0000014">
    <property type="term" value="F:single-stranded DNA endodeoxyribonuclease activity"/>
    <property type="evidence" value="ECO:0007669"/>
    <property type="project" value="TreeGrafter"/>
</dbReference>
<dbReference type="Proteomes" id="UP000095283">
    <property type="component" value="Unplaced"/>
</dbReference>
<proteinExistence type="predicted"/>
<dbReference type="GO" id="GO:0044547">
    <property type="term" value="F:DNA topoisomerase binding"/>
    <property type="evidence" value="ECO:0007669"/>
    <property type="project" value="TreeGrafter"/>
</dbReference>
<keyword evidence="1" id="KW-0175">Coiled coil</keyword>
<dbReference type="InterPro" id="IPR036397">
    <property type="entry name" value="RNaseH_sf"/>
</dbReference>
<feature type="transmembrane region" description="Helical" evidence="2">
    <location>
        <begin position="6"/>
        <end position="24"/>
    </location>
</feature>
<protein>
    <submittedName>
        <fullName evidence="4">HTH_48 domain-containing protein</fullName>
    </submittedName>
</protein>
<dbReference type="GO" id="GO:0046975">
    <property type="term" value="F:histone H3K36 methyltransferase activity"/>
    <property type="evidence" value="ECO:0007669"/>
    <property type="project" value="TreeGrafter"/>
</dbReference>
<organism evidence="3 4">
    <name type="scientific">Heterorhabditis bacteriophora</name>
    <name type="common">Entomopathogenic nematode worm</name>
    <dbReference type="NCBI Taxonomy" id="37862"/>
    <lineage>
        <taxon>Eukaryota</taxon>
        <taxon>Metazoa</taxon>
        <taxon>Ecdysozoa</taxon>
        <taxon>Nematoda</taxon>
        <taxon>Chromadorea</taxon>
        <taxon>Rhabditida</taxon>
        <taxon>Rhabditina</taxon>
        <taxon>Rhabditomorpha</taxon>
        <taxon>Strongyloidea</taxon>
        <taxon>Heterorhabditidae</taxon>
        <taxon>Heterorhabditis</taxon>
    </lineage>
</organism>
<dbReference type="GO" id="GO:0044774">
    <property type="term" value="P:mitotic DNA integrity checkpoint signaling"/>
    <property type="evidence" value="ECO:0007669"/>
    <property type="project" value="TreeGrafter"/>
</dbReference>
<dbReference type="InterPro" id="IPR052709">
    <property type="entry name" value="Transposase-MT_Hybrid"/>
</dbReference>
<evidence type="ECO:0000256" key="1">
    <source>
        <dbReference type="SAM" id="Coils"/>
    </source>
</evidence>
<keyword evidence="2" id="KW-1133">Transmembrane helix</keyword>
<accession>A0A1I7WYR8</accession>
<evidence type="ECO:0000256" key="2">
    <source>
        <dbReference type="SAM" id="Phobius"/>
    </source>
</evidence>
<dbReference type="GO" id="GO:0003697">
    <property type="term" value="F:single-stranded DNA binding"/>
    <property type="evidence" value="ECO:0007669"/>
    <property type="project" value="TreeGrafter"/>
</dbReference>
<keyword evidence="2" id="KW-0472">Membrane</keyword>
<feature type="coiled-coil region" evidence="1">
    <location>
        <begin position="302"/>
        <end position="329"/>
    </location>
</feature>
<dbReference type="GO" id="GO:0042800">
    <property type="term" value="F:histone H3K4 methyltransferase activity"/>
    <property type="evidence" value="ECO:0007669"/>
    <property type="project" value="TreeGrafter"/>
</dbReference>
<dbReference type="GO" id="GO:0000793">
    <property type="term" value="C:condensed chromosome"/>
    <property type="evidence" value="ECO:0007669"/>
    <property type="project" value="TreeGrafter"/>
</dbReference>
<dbReference type="GO" id="GO:0031297">
    <property type="term" value="P:replication fork processing"/>
    <property type="evidence" value="ECO:0007669"/>
    <property type="project" value="TreeGrafter"/>
</dbReference>
<dbReference type="GO" id="GO:0015074">
    <property type="term" value="P:DNA integration"/>
    <property type="evidence" value="ECO:0007669"/>
    <property type="project" value="TreeGrafter"/>
</dbReference>
<name>A0A1I7WYR8_HETBA</name>
<evidence type="ECO:0000313" key="4">
    <source>
        <dbReference type="WBParaSite" id="Hba_10409"/>
    </source>
</evidence>
<reference evidence="4" key="1">
    <citation type="submission" date="2016-11" db="UniProtKB">
        <authorList>
            <consortium name="WormBaseParasite"/>
        </authorList>
    </citation>
    <scope>IDENTIFICATION</scope>
</reference>